<dbReference type="STRING" id="1167006.UWK_00491"/>
<dbReference type="AlphaFoldDB" id="M1NB98"/>
<dbReference type="PIRSF" id="PIRSF006402">
    <property type="entry name" value="UCP006402_thioredoxin"/>
    <property type="match status" value="1"/>
</dbReference>
<dbReference type="Proteomes" id="UP000011721">
    <property type="component" value="Chromosome"/>
</dbReference>
<dbReference type="PANTHER" id="PTHR42899:SF1">
    <property type="entry name" value="SPERMATOGENESIS-ASSOCIATED PROTEIN 20"/>
    <property type="match status" value="1"/>
</dbReference>
<evidence type="ECO:0000313" key="2">
    <source>
        <dbReference type="EMBL" id="AGF77074.1"/>
    </source>
</evidence>
<dbReference type="CDD" id="cd02955">
    <property type="entry name" value="SSP411"/>
    <property type="match status" value="1"/>
</dbReference>
<dbReference type="InterPro" id="IPR012341">
    <property type="entry name" value="6hp_glycosidase-like_sf"/>
</dbReference>
<dbReference type="KEGG" id="dsf:UWK_00491"/>
<accession>M1NB98</accession>
<dbReference type="Gene3D" id="1.50.10.10">
    <property type="match status" value="2"/>
</dbReference>
<keyword evidence="3" id="KW-1185">Reference proteome</keyword>
<dbReference type="SUPFAM" id="SSF52833">
    <property type="entry name" value="Thioredoxin-like"/>
    <property type="match status" value="1"/>
</dbReference>
<dbReference type="SUPFAM" id="SSF48208">
    <property type="entry name" value="Six-hairpin glycosidases"/>
    <property type="match status" value="1"/>
</dbReference>
<feature type="domain" description="Spermatogenesis-associated protein 20-like TRX" evidence="1">
    <location>
        <begin position="16"/>
        <end position="177"/>
    </location>
</feature>
<gene>
    <name evidence="2" type="ordered locus">UWK_00491</name>
</gene>
<dbReference type="RefSeq" id="WP_015402772.1">
    <property type="nucleotide sequence ID" value="NC_020304.1"/>
</dbReference>
<dbReference type="InterPro" id="IPR036249">
    <property type="entry name" value="Thioredoxin-like_sf"/>
</dbReference>
<dbReference type="OrthoDB" id="9762614at2"/>
<dbReference type="InterPro" id="IPR004879">
    <property type="entry name" value="Ssp411-like_TRX"/>
</dbReference>
<sequence length="710" mass="80303">MKNTSEKNTALHSKQTNHLFHEKSPYLLQHVNNPVDWYPWSEEALSRAVSEDKPIFLSIGYSTCHWCHVMAHQSFEDQEIADFLNSYFIPIKVDREERPDVDQIYMAATQAMTGSGGWPMSLFLFPDTRPFYAGTYFPPRADYGRPGFMEILQAIKTAWLTDRESLSLSAEQVTSLLRKDTSDGRVSPEKAWLDKGFSQLEESYDPKYGGFGQAPKFPRPVVIDFLLRYYKSTGRKAARDMALVTLEQMAGGGMYDQIGGGFHRYSVDGRWRVPHFEKMLYDQSQLVFAYLSAFQLTGDSAYKEIVVEVLEYVLRDMRHPEGGFYSAEDADSVNPYNLEEHGEGAFYLWTEEEIDTLLTEKQAALIKAYYGVKAKGNALHDPQKEFTGRNIFYRDKELSEVAREVGLSEEEARDILQDARRSLLSHRQDRTAPHLDDKILTSWNGLMISAFARAAMVLGEKRYLAAANQATDFLLDRLTVDGELVRRWRDGDARYAAGLDDYSFLVQGLLDLYLASHDSIRLQAAVDLTEKMIRIFADEKGGFYDTPQSTQLLTRMRAAYDGAEPSGNSVAVMNLLRLAGLTGNNEWVALATESIESFGKTLSTYPPAMPMMLSAMDFQMDKPRQIVIAGTLEADDTRELLSEVHSRYLPNTLLLLADGGKNQQFLRGGLPFIGTVKKIDGRATAYVCEDFTCRIPVNTREGLRALLDEK</sequence>
<proteinExistence type="predicted"/>
<dbReference type="InterPro" id="IPR024705">
    <property type="entry name" value="Ssp411"/>
</dbReference>
<dbReference type="InterPro" id="IPR008928">
    <property type="entry name" value="6-hairpin_glycosidase_sf"/>
</dbReference>
<dbReference type="eggNOG" id="COG1331">
    <property type="taxonomic scope" value="Bacteria"/>
</dbReference>
<dbReference type="Pfam" id="PF03190">
    <property type="entry name" value="Thioredox_DsbH"/>
    <property type="match status" value="1"/>
</dbReference>
<dbReference type="PATRIC" id="fig|1167006.5.peg.556"/>
<protein>
    <submittedName>
        <fullName evidence="2">Thioredoxin domain-containing protein</fullName>
    </submittedName>
</protein>
<dbReference type="PANTHER" id="PTHR42899">
    <property type="entry name" value="SPERMATOGENESIS-ASSOCIATED PROTEIN 20"/>
    <property type="match status" value="1"/>
</dbReference>
<dbReference type="GO" id="GO:0005975">
    <property type="term" value="P:carbohydrate metabolic process"/>
    <property type="evidence" value="ECO:0007669"/>
    <property type="project" value="InterPro"/>
</dbReference>
<organism evidence="2 3">
    <name type="scientific">Desulfocapsa sulfexigens (strain DSM 10523 / SB164P1)</name>
    <dbReference type="NCBI Taxonomy" id="1167006"/>
    <lineage>
        <taxon>Bacteria</taxon>
        <taxon>Pseudomonadati</taxon>
        <taxon>Thermodesulfobacteriota</taxon>
        <taxon>Desulfobulbia</taxon>
        <taxon>Desulfobulbales</taxon>
        <taxon>Desulfocapsaceae</taxon>
        <taxon>Desulfocapsa</taxon>
    </lineage>
</organism>
<dbReference type="HOGENOM" id="CLU_014051_4_1_7"/>
<evidence type="ECO:0000259" key="1">
    <source>
        <dbReference type="Pfam" id="PF03190"/>
    </source>
</evidence>
<dbReference type="EMBL" id="CP003985">
    <property type="protein sequence ID" value="AGF77074.1"/>
    <property type="molecule type" value="Genomic_DNA"/>
</dbReference>
<evidence type="ECO:0000313" key="3">
    <source>
        <dbReference type="Proteomes" id="UP000011721"/>
    </source>
</evidence>
<dbReference type="Gene3D" id="3.40.30.10">
    <property type="entry name" value="Glutaredoxin"/>
    <property type="match status" value="1"/>
</dbReference>
<reference evidence="3" key="1">
    <citation type="journal article" date="2013" name="Stand. Genomic Sci.">
        <title>Complete genome sequence of Desulfocapsa sulfexigens, a marine deltaproteobacterium specialized in disproportionating inorganic sulfur compounds.</title>
        <authorList>
            <person name="Finster K.W."/>
            <person name="Kjeldsen K.U."/>
            <person name="Kube M."/>
            <person name="Reinhardt R."/>
            <person name="Mussmann M."/>
            <person name="Amann R."/>
            <person name="Schreiber L."/>
        </authorList>
    </citation>
    <scope>NUCLEOTIDE SEQUENCE [LARGE SCALE GENOMIC DNA]</scope>
    <source>
        <strain evidence="3">DSM 10523 / SB164P1</strain>
    </source>
</reference>
<name>M1NB98_DESSD</name>